<dbReference type="EMBL" id="LN829119">
    <property type="protein sequence ID" value="CPR19143.1"/>
    <property type="molecule type" value="Genomic_DNA"/>
</dbReference>
<name>A0A0D6JF04_9HYPH</name>
<dbReference type="OrthoDB" id="7961208at2"/>
<dbReference type="Proteomes" id="UP000033187">
    <property type="component" value="Chromosome 1"/>
</dbReference>
<feature type="region of interest" description="Disordered" evidence="1">
    <location>
        <begin position="15"/>
        <end position="39"/>
    </location>
</feature>
<dbReference type="KEGG" id="fiy:BN1229_v1_2027"/>
<proteinExistence type="predicted"/>
<dbReference type="RefSeq" id="WP_046478095.1">
    <property type="nucleotide sequence ID" value="NZ_LN829118.1"/>
</dbReference>
<gene>
    <name evidence="2" type="ORF">YBN1229_v1_2027</name>
</gene>
<dbReference type="AlphaFoldDB" id="A0A0D6JF04"/>
<evidence type="ECO:0000313" key="2">
    <source>
        <dbReference type="EMBL" id="CPR19143.1"/>
    </source>
</evidence>
<protein>
    <submittedName>
        <fullName evidence="2">Uncharacterized protein</fullName>
    </submittedName>
</protein>
<evidence type="ECO:0000313" key="3">
    <source>
        <dbReference type="Proteomes" id="UP000033187"/>
    </source>
</evidence>
<accession>A0A0D6JF04</accession>
<organism evidence="2 3">
    <name type="scientific">Candidatus Filomicrobium marinum</name>
    <dbReference type="NCBI Taxonomy" id="1608628"/>
    <lineage>
        <taxon>Bacteria</taxon>
        <taxon>Pseudomonadati</taxon>
        <taxon>Pseudomonadota</taxon>
        <taxon>Alphaproteobacteria</taxon>
        <taxon>Hyphomicrobiales</taxon>
        <taxon>Hyphomicrobiaceae</taxon>
        <taxon>Filomicrobium</taxon>
    </lineage>
</organism>
<evidence type="ECO:0000256" key="1">
    <source>
        <dbReference type="SAM" id="MobiDB-lite"/>
    </source>
</evidence>
<sequence length="83" mass="9191">MTKFTKLDAIRKHLRFSQPEPQAAARNSTPAPATGKRVQKNLSILEQDAERLKALAKRDGISQAQLLSAALDVYESHHEALGR</sequence>
<keyword evidence="3" id="KW-1185">Reference proteome</keyword>
<dbReference type="KEGG" id="fil:BN1229_v1_2024"/>
<reference evidence="3" key="1">
    <citation type="submission" date="2015-02" db="EMBL/GenBank/DDBJ databases">
        <authorList>
            <person name="Chooi Y.-H."/>
        </authorList>
    </citation>
    <scope>NUCLEOTIDE SEQUENCE [LARGE SCALE GENOMIC DNA]</scope>
    <source>
        <strain evidence="3">strain Y</strain>
    </source>
</reference>